<dbReference type="SUPFAM" id="SSF52540">
    <property type="entry name" value="P-loop containing nucleoside triphosphate hydrolases"/>
    <property type="match status" value="1"/>
</dbReference>
<protein>
    <submittedName>
        <fullName evidence="3">Putative recombination nuclease</fullName>
    </submittedName>
</protein>
<feature type="coiled-coil region" evidence="1">
    <location>
        <begin position="490"/>
        <end position="517"/>
    </location>
</feature>
<dbReference type="InterPro" id="IPR027417">
    <property type="entry name" value="P-loop_NTPase"/>
</dbReference>
<dbReference type="PANTHER" id="PTHR32114:SF2">
    <property type="entry name" value="ABC TRANSPORTER ABCH.3"/>
    <property type="match status" value="1"/>
</dbReference>
<organism evidence="3">
    <name type="scientific">uncultured virus</name>
    <dbReference type="NCBI Taxonomy" id="340016"/>
    <lineage>
        <taxon>Viruses</taxon>
        <taxon>environmental samples</taxon>
    </lineage>
</organism>
<reference evidence="3" key="1">
    <citation type="submission" date="2016-10" db="EMBL/GenBank/DDBJ databases">
        <authorList>
            <person name="Varghese N."/>
        </authorList>
    </citation>
    <scope>NUCLEOTIDE SEQUENCE</scope>
</reference>
<accession>A0A218MKR0</accession>
<dbReference type="Pfam" id="PF13476">
    <property type="entry name" value="AAA_23"/>
    <property type="match status" value="1"/>
</dbReference>
<proteinExistence type="predicted"/>
<keyword evidence="1" id="KW-0175">Coiled coil</keyword>
<dbReference type="GO" id="GO:0006302">
    <property type="term" value="P:double-strand break repair"/>
    <property type="evidence" value="ECO:0007669"/>
    <property type="project" value="InterPro"/>
</dbReference>
<reference evidence="3" key="2">
    <citation type="journal article" date="2017" name="Nat. Commun.">
        <title>Single-virus genomics reveals hidden cosmopolitan and abundant viruses.</title>
        <authorList>
            <person name="Martinez-Hernandez F."/>
            <person name="Fornas O."/>
            <person name="Lluesma Gomez M."/>
            <person name="Bolduc B."/>
            <person name="de la Cruz Pena M.J."/>
            <person name="Martinez J.M."/>
            <person name="Anton J."/>
            <person name="Gasol J.M."/>
            <person name="Rosselli R."/>
            <person name="Rodriguez-Valera F."/>
            <person name="Sullivan M.B."/>
            <person name="Acinas S.G."/>
            <person name="Martinez-Garcia M."/>
        </authorList>
    </citation>
    <scope>NUCLEOTIDE SEQUENCE</scope>
</reference>
<evidence type="ECO:0000259" key="2">
    <source>
        <dbReference type="Pfam" id="PF13476"/>
    </source>
</evidence>
<dbReference type="EMBL" id="KY052800">
    <property type="protein sequence ID" value="ASE99857.1"/>
    <property type="molecule type" value="Genomic_DNA"/>
</dbReference>
<dbReference type="Gene3D" id="3.40.50.300">
    <property type="entry name" value="P-loop containing nucleotide triphosphate hydrolases"/>
    <property type="match status" value="2"/>
</dbReference>
<feature type="domain" description="Rad50/SbcC-type AAA" evidence="2">
    <location>
        <begin position="6"/>
        <end position="311"/>
    </location>
</feature>
<name>A0A218MKR0_9VIRU</name>
<evidence type="ECO:0000256" key="1">
    <source>
        <dbReference type="SAM" id="Coils"/>
    </source>
</evidence>
<dbReference type="PANTHER" id="PTHR32114">
    <property type="entry name" value="ABC TRANSPORTER ABCH.3"/>
    <property type="match status" value="1"/>
</dbReference>
<dbReference type="InterPro" id="IPR038729">
    <property type="entry name" value="Rad50/SbcC_AAA"/>
</dbReference>
<evidence type="ECO:0000313" key="3">
    <source>
        <dbReference type="EMBL" id="ASE99857.1"/>
    </source>
</evidence>
<feature type="coiled-coil region" evidence="1">
    <location>
        <begin position="196"/>
        <end position="323"/>
    </location>
</feature>
<sequence>MKIKDLNITNFGVFGEDVTIDFDRYDPNDKILIIGENNDAAGADSNGAGKSTFLNAISWAIFGRTPSSVDSDDVIRRGTTRVRVCLRLFDEENREIQIVRERQLKGKHKLQWFIEGESQTQRTMKQTQHTLLNYFGILENNTEYFSDFLNTTYFSVDAVKAFAGKKSTSKDRMDLISRFLNLEVLEKATSKSKIYANRLKSDLKVVQGKIEFLRNKLDEGFNKEQVESDIQEYEVSKKQLRADIKQLKVQHEAASNYEDIKTQIADVDGHIEHYNKELDTIVEIYTKQIEDLQNKLSNSSAIKEKIEKLQEQSMAKADALKDKDLDKFIEWLEKGKIKKNNLSLQLQSLDSQLQEPQYCPDCNTELMVEDGKIKAYDSKGIRAQQIKITDDLVNINNLLAKKQHQYNELKEQQDAILQIQNDIKYNYQLLEGVQDIPSQVKELESNIGVKKKATAVEIKELSKKKLGLELKIRTFNIDKDLSTLDLERGIETANKQLSNITDEVARLKAQLESRAQDQGQLDKMVEEESGTLDNIANYTYWVDGFPAIRRWMIEAFLPTFEQQTNGYLNKMEVGMRTRFDTLTEKKSGKGQFKEAFDLSIIDENNEKRDLETYSSGETKRIGVCVGFALRELTLTKGYSNFNFLMMDEVIDSLDETGIGEFFNLLQSITGMKLLITHNTDLKTRFANTITIRKQDGVSTVIQ</sequence>
<dbReference type="GO" id="GO:0016887">
    <property type="term" value="F:ATP hydrolysis activity"/>
    <property type="evidence" value="ECO:0007669"/>
    <property type="project" value="InterPro"/>
</dbReference>